<dbReference type="Proteomes" id="UP001642260">
    <property type="component" value="Unassembled WGS sequence"/>
</dbReference>
<evidence type="ECO:0000313" key="2">
    <source>
        <dbReference type="Proteomes" id="UP001642260"/>
    </source>
</evidence>
<accession>A0ABC8K7C2</accession>
<name>A0ABC8K7C2_ERUVS</name>
<comment type="caution">
    <text evidence="1">The sequence shown here is derived from an EMBL/GenBank/DDBJ whole genome shotgun (WGS) entry which is preliminary data.</text>
</comment>
<gene>
    <name evidence="1" type="ORF">ERUC_LOCUS19909</name>
</gene>
<dbReference type="EMBL" id="CAKOAT010188489">
    <property type="protein sequence ID" value="CAH8354154.1"/>
    <property type="molecule type" value="Genomic_DNA"/>
</dbReference>
<keyword evidence="2" id="KW-1185">Reference proteome</keyword>
<organism evidence="1 2">
    <name type="scientific">Eruca vesicaria subsp. sativa</name>
    <name type="common">Garden rocket</name>
    <name type="synonym">Eruca sativa</name>
    <dbReference type="NCBI Taxonomy" id="29727"/>
    <lineage>
        <taxon>Eukaryota</taxon>
        <taxon>Viridiplantae</taxon>
        <taxon>Streptophyta</taxon>
        <taxon>Embryophyta</taxon>
        <taxon>Tracheophyta</taxon>
        <taxon>Spermatophyta</taxon>
        <taxon>Magnoliopsida</taxon>
        <taxon>eudicotyledons</taxon>
        <taxon>Gunneridae</taxon>
        <taxon>Pentapetalae</taxon>
        <taxon>rosids</taxon>
        <taxon>malvids</taxon>
        <taxon>Brassicales</taxon>
        <taxon>Brassicaceae</taxon>
        <taxon>Brassiceae</taxon>
        <taxon>Eruca</taxon>
    </lineage>
</organism>
<reference evidence="1 2" key="1">
    <citation type="submission" date="2022-03" db="EMBL/GenBank/DDBJ databases">
        <authorList>
            <person name="Macdonald S."/>
            <person name="Ahmed S."/>
            <person name="Newling K."/>
        </authorList>
    </citation>
    <scope>NUCLEOTIDE SEQUENCE [LARGE SCALE GENOMIC DNA]</scope>
</reference>
<protein>
    <submittedName>
        <fullName evidence="1">Uncharacterized protein</fullName>
    </submittedName>
</protein>
<evidence type="ECO:0000313" key="1">
    <source>
        <dbReference type="EMBL" id="CAH8354154.1"/>
    </source>
</evidence>
<proteinExistence type="predicted"/>
<sequence>MLHTNFQADYCGESIELPFNWKIMEWAHKTKRVFHSAKLPSKVTLYIIYGTSLETPHSVCYGNEKMPVKDLRNLRYFQVTT</sequence>
<dbReference type="AlphaFoldDB" id="A0ABC8K7C2"/>